<reference evidence="11 12" key="1">
    <citation type="submission" date="2017-01" db="EMBL/GenBank/DDBJ databases">
        <title>Genome sequence of Rhodoferax antarcticus ANT.BR, a psychrophilic purple nonsulfur bacterium from an Antarctic microbial mat.</title>
        <authorList>
            <person name="Baker J."/>
            <person name="Riester C."/>
            <person name="Skinner B."/>
            <person name="Newell A."/>
            <person name="Swingley W."/>
            <person name="Madigan M."/>
            <person name="Jung D."/>
            <person name="Asao M."/>
            <person name="Chen M."/>
            <person name="Loughlin P."/>
            <person name="Pan H."/>
            <person name="Lin S."/>
            <person name="Li N."/>
            <person name="Shaw J."/>
            <person name="Prado M."/>
            <person name="Sherman C."/>
            <person name="Li X."/>
            <person name="Tang J."/>
            <person name="Blankenship R."/>
            <person name="Zhao T."/>
            <person name="Touchman J."/>
            <person name="Sattley M."/>
        </authorList>
    </citation>
    <scope>NUCLEOTIDE SEQUENCE [LARGE SCALE GENOMIC DNA]</scope>
    <source>
        <strain evidence="11 12">ANT.BR</strain>
    </source>
</reference>
<keyword evidence="4 9" id="KW-0997">Cell inner membrane</keyword>
<keyword evidence="2 9" id="KW-0813">Transport</keyword>
<dbReference type="PANTHER" id="PTHR35011">
    <property type="entry name" value="2,3-DIKETO-L-GULONATE TRAP TRANSPORTER SMALL PERMEASE PROTEIN YIAM"/>
    <property type="match status" value="1"/>
</dbReference>
<keyword evidence="6 9" id="KW-1133">Transmembrane helix</keyword>
<evidence type="ECO:0000256" key="8">
    <source>
        <dbReference type="ARBA" id="ARBA00038436"/>
    </source>
</evidence>
<feature type="transmembrane region" description="Helical" evidence="9">
    <location>
        <begin position="59"/>
        <end position="78"/>
    </location>
</feature>
<dbReference type="PANTHER" id="PTHR35011:SF4">
    <property type="entry name" value="SLL1102 PROTEIN"/>
    <property type="match status" value="1"/>
</dbReference>
<name>A0A1Q8YCA7_9BURK</name>
<feature type="transmembrane region" description="Helical" evidence="9">
    <location>
        <begin position="141"/>
        <end position="162"/>
    </location>
</feature>
<evidence type="ECO:0000256" key="1">
    <source>
        <dbReference type="ARBA" id="ARBA00004429"/>
    </source>
</evidence>
<keyword evidence="3" id="KW-1003">Cell membrane</keyword>
<comment type="subunit">
    <text evidence="9">The complex comprises the extracytoplasmic solute receptor protein and the two transmembrane proteins.</text>
</comment>
<organism evidence="11 12">
    <name type="scientific">Rhodoferax antarcticus ANT.BR</name>
    <dbReference type="NCBI Taxonomy" id="1111071"/>
    <lineage>
        <taxon>Bacteria</taxon>
        <taxon>Pseudomonadati</taxon>
        <taxon>Pseudomonadota</taxon>
        <taxon>Betaproteobacteria</taxon>
        <taxon>Burkholderiales</taxon>
        <taxon>Comamonadaceae</taxon>
        <taxon>Rhodoferax</taxon>
    </lineage>
</organism>
<accession>A0A1Q8YCA7</accession>
<proteinExistence type="inferred from homology"/>
<evidence type="ECO:0000256" key="3">
    <source>
        <dbReference type="ARBA" id="ARBA00022475"/>
    </source>
</evidence>
<keyword evidence="7 9" id="KW-0472">Membrane</keyword>
<dbReference type="AlphaFoldDB" id="A0A1Q8YCA7"/>
<evidence type="ECO:0000256" key="4">
    <source>
        <dbReference type="ARBA" id="ARBA00022519"/>
    </source>
</evidence>
<feature type="transmembrane region" description="Helical" evidence="9">
    <location>
        <begin position="30"/>
        <end position="47"/>
    </location>
</feature>
<evidence type="ECO:0000256" key="7">
    <source>
        <dbReference type="ARBA" id="ARBA00023136"/>
    </source>
</evidence>
<dbReference type="InterPro" id="IPR007387">
    <property type="entry name" value="TRAP_DctQ"/>
</dbReference>
<protein>
    <recommendedName>
        <fullName evidence="9">TRAP transporter small permease protein</fullName>
    </recommendedName>
</protein>
<comment type="subcellular location">
    <subcellularLocation>
        <location evidence="1 9">Cell inner membrane</location>
        <topology evidence="1 9">Multi-pass membrane protein</topology>
    </subcellularLocation>
</comment>
<evidence type="ECO:0000313" key="12">
    <source>
        <dbReference type="Proteomes" id="UP000185911"/>
    </source>
</evidence>
<gene>
    <name evidence="11" type="ORF">BLL52_3057</name>
</gene>
<evidence type="ECO:0000256" key="5">
    <source>
        <dbReference type="ARBA" id="ARBA00022692"/>
    </source>
</evidence>
<comment type="caution">
    <text evidence="11">The sequence shown here is derived from an EMBL/GenBank/DDBJ whole genome shotgun (WGS) entry which is preliminary data.</text>
</comment>
<evidence type="ECO:0000256" key="9">
    <source>
        <dbReference type="RuleBase" id="RU369079"/>
    </source>
</evidence>
<feature type="transmembrane region" description="Helical" evidence="9">
    <location>
        <begin position="99"/>
        <end position="121"/>
    </location>
</feature>
<dbReference type="GO" id="GO:0022857">
    <property type="term" value="F:transmembrane transporter activity"/>
    <property type="evidence" value="ECO:0007669"/>
    <property type="project" value="UniProtKB-UniRule"/>
</dbReference>
<comment type="similarity">
    <text evidence="8 9">Belongs to the TRAP transporter small permease family.</text>
</comment>
<evidence type="ECO:0000313" key="11">
    <source>
        <dbReference type="EMBL" id="OLP05684.1"/>
    </source>
</evidence>
<dbReference type="Pfam" id="PF04290">
    <property type="entry name" value="DctQ"/>
    <property type="match status" value="1"/>
</dbReference>
<dbReference type="GO" id="GO:0005886">
    <property type="term" value="C:plasma membrane"/>
    <property type="evidence" value="ECO:0007669"/>
    <property type="project" value="UniProtKB-SubCell"/>
</dbReference>
<feature type="domain" description="Tripartite ATP-independent periplasmic transporters DctQ component" evidence="10">
    <location>
        <begin position="38"/>
        <end position="168"/>
    </location>
</feature>
<dbReference type="STRING" id="81479.RA876_09260"/>
<comment type="function">
    <text evidence="9">Part of the tripartite ATP-independent periplasmic (TRAP) transport system.</text>
</comment>
<sequence length="176" mass="20148">MSSAKPLRLPAVLQGYVRLVERLNYRVGRVAMYLLLVLIGILLYSSFSKVFMQPALWTMEMAQFTMVAYFFLGGPYAMQMGSNVRMDLFYASWTPRTRAWVDAVTVLFLMFYLGVVLYGGIGSLSYAIEYGETNPTAWRPYTWPIKSLMCIALVLMILQASAEFLKDISRIREETE</sequence>
<dbReference type="InterPro" id="IPR055348">
    <property type="entry name" value="DctQ"/>
</dbReference>
<evidence type="ECO:0000256" key="2">
    <source>
        <dbReference type="ARBA" id="ARBA00022448"/>
    </source>
</evidence>
<keyword evidence="5 9" id="KW-0812">Transmembrane</keyword>
<keyword evidence="12" id="KW-1185">Reference proteome</keyword>
<dbReference type="RefSeq" id="WP_075587296.1">
    <property type="nucleotide sequence ID" value="NZ_MSYM01000014.1"/>
</dbReference>
<dbReference type="EMBL" id="MSYM01000014">
    <property type="protein sequence ID" value="OLP05684.1"/>
    <property type="molecule type" value="Genomic_DNA"/>
</dbReference>
<evidence type="ECO:0000256" key="6">
    <source>
        <dbReference type="ARBA" id="ARBA00022989"/>
    </source>
</evidence>
<dbReference type="Proteomes" id="UP000185911">
    <property type="component" value="Unassembled WGS sequence"/>
</dbReference>
<evidence type="ECO:0000259" key="10">
    <source>
        <dbReference type="Pfam" id="PF04290"/>
    </source>
</evidence>